<protein>
    <submittedName>
        <fullName evidence="3">Transposase family protein</fullName>
    </submittedName>
</protein>
<dbReference type="EMBL" id="CP003355">
    <property type="protein sequence ID" value="AHD06703.1"/>
    <property type="molecule type" value="Genomic_DNA"/>
</dbReference>
<gene>
    <name evidence="3" type="ORF">ERIC2_c29200</name>
</gene>
<evidence type="ECO:0000313" key="4">
    <source>
        <dbReference type="Proteomes" id="UP000029431"/>
    </source>
</evidence>
<dbReference type="InterPro" id="IPR010921">
    <property type="entry name" value="Trp_repressor/repl_initiator"/>
</dbReference>
<evidence type="ECO:0000259" key="2">
    <source>
        <dbReference type="Pfam" id="PF13518"/>
    </source>
</evidence>
<dbReference type="InterPro" id="IPR052057">
    <property type="entry name" value="IS150/IS1296_orfA-like"/>
</dbReference>
<dbReference type="HOGENOM" id="CLU_027402_17_4_9"/>
<feature type="domain" description="Insertion element IS150 protein InsJ-like helix-turn-helix" evidence="2">
    <location>
        <begin position="11"/>
        <end position="57"/>
    </location>
</feature>
<dbReference type="PANTHER" id="PTHR33795">
    <property type="entry name" value="INSERTION ELEMENT IS150 PROTEIN INSJ"/>
    <property type="match status" value="1"/>
</dbReference>
<dbReference type="KEGG" id="plv:ERIC2_c29200"/>
<sequence>MSHKAKVSGSEKIAAVEKYLRGEDSLNHLAALLDVRHSSVRQWLQTYQSLGPNGLLQTSQNASYCAELKRIAVEDYLAGGGSHMDICKRYGIKSTCQLRDWILKYNGHEKLNTFGTGGAPIMTKGRTTTYDERVEIVRFCININTIMPRQLINSRYPISKCIHGQINT</sequence>
<keyword evidence="4" id="KW-1185">Reference proteome</keyword>
<name>V9W963_9BACL</name>
<evidence type="ECO:0000313" key="3">
    <source>
        <dbReference type="EMBL" id="AHD06703.1"/>
    </source>
</evidence>
<comment type="similarity">
    <text evidence="1">Belongs to the IS150/IS1296 orfA family.</text>
</comment>
<dbReference type="InterPro" id="IPR055247">
    <property type="entry name" value="InsJ-like_HTH"/>
</dbReference>
<dbReference type="eggNOG" id="COG2963">
    <property type="taxonomic scope" value="Bacteria"/>
</dbReference>
<dbReference type="RefSeq" id="WP_024094831.1">
    <property type="nucleotide sequence ID" value="NC_023134.1"/>
</dbReference>
<dbReference type="InterPro" id="IPR036388">
    <property type="entry name" value="WH-like_DNA-bd_sf"/>
</dbReference>
<accession>V9W963</accession>
<dbReference type="SUPFAM" id="SSF48295">
    <property type="entry name" value="TrpR-like"/>
    <property type="match status" value="2"/>
</dbReference>
<dbReference type="Pfam" id="PF13518">
    <property type="entry name" value="HTH_28"/>
    <property type="match status" value="1"/>
</dbReference>
<dbReference type="Gene3D" id="1.10.10.10">
    <property type="entry name" value="Winged helix-like DNA-binding domain superfamily/Winged helix DNA-binding domain"/>
    <property type="match status" value="1"/>
</dbReference>
<dbReference type="AlphaFoldDB" id="V9W963"/>
<evidence type="ECO:0000256" key="1">
    <source>
        <dbReference type="ARBA" id="ARBA00038232"/>
    </source>
</evidence>
<proteinExistence type="inferred from homology"/>
<dbReference type="GO" id="GO:0043565">
    <property type="term" value="F:sequence-specific DNA binding"/>
    <property type="evidence" value="ECO:0007669"/>
    <property type="project" value="InterPro"/>
</dbReference>
<dbReference type="Proteomes" id="UP000029431">
    <property type="component" value="Chromosome"/>
</dbReference>
<organism evidence="3 4">
    <name type="scientific">Paenibacillus larvae subsp. larvae DSM 25430</name>
    <dbReference type="NCBI Taxonomy" id="697284"/>
    <lineage>
        <taxon>Bacteria</taxon>
        <taxon>Bacillati</taxon>
        <taxon>Bacillota</taxon>
        <taxon>Bacilli</taxon>
        <taxon>Bacillales</taxon>
        <taxon>Paenibacillaceae</taxon>
        <taxon>Paenibacillus</taxon>
    </lineage>
</organism>
<dbReference type="PANTHER" id="PTHR33795:SF1">
    <property type="entry name" value="INSERTION ELEMENT IS150 PROTEIN INSJ"/>
    <property type="match status" value="1"/>
</dbReference>
<reference evidence="3 4" key="1">
    <citation type="journal article" date="2014" name="PLoS ONE">
        <title>How to Kill the Honey Bee Larva: Genomic Potential and Virulence Mechanisms of Paenibacillus larvae.</title>
        <authorList>
            <person name="Djukic M."/>
            <person name="Brzuszkiewicz E."/>
            <person name="Funfhaus A."/>
            <person name="Voss J."/>
            <person name="Gollnow K."/>
            <person name="Poppinga L."/>
            <person name="Liesegang H."/>
            <person name="Garcia-Gonzalez E."/>
            <person name="Genersch E."/>
            <person name="Daniel R."/>
        </authorList>
    </citation>
    <scope>NUCLEOTIDE SEQUENCE [LARGE SCALE GENOMIC DNA]</scope>
    <source>
        <strain evidence="3 4">DSM 25430</strain>
    </source>
</reference>